<accession>A0A7T0KDC9</accession>
<dbReference type="AlphaFoldDB" id="A0A7T0KDC9"/>
<feature type="transmembrane region" description="Helical" evidence="1">
    <location>
        <begin position="45"/>
        <end position="64"/>
    </location>
</feature>
<keyword evidence="1" id="KW-0812">Transmembrane</keyword>
<protein>
    <submittedName>
        <fullName evidence="2">Uncharacterized protein</fullName>
    </submittedName>
</protein>
<dbReference type="KEGG" id="cliz:G7Y31_09120"/>
<evidence type="ECO:0000256" key="1">
    <source>
        <dbReference type="SAM" id="Phobius"/>
    </source>
</evidence>
<proteinExistence type="predicted"/>
<keyword evidence="1" id="KW-0472">Membrane</keyword>
<evidence type="ECO:0000313" key="2">
    <source>
        <dbReference type="EMBL" id="QPK78698.1"/>
    </source>
</evidence>
<name>A0A7T0KDC9_9CORY</name>
<dbReference type="Proteomes" id="UP000594681">
    <property type="component" value="Chromosome"/>
</dbReference>
<reference evidence="2 3" key="1">
    <citation type="submission" date="2020-11" db="EMBL/GenBank/DDBJ databases">
        <title>Corynebacterium sp. ZJ-599.</title>
        <authorList>
            <person name="Zhou J."/>
        </authorList>
    </citation>
    <scope>NUCLEOTIDE SEQUENCE [LARGE SCALE GENOMIC DNA]</scope>
    <source>
        <strain evidence="2 3">ZJ-599</strain>
    </source>
</reference>
<dbReference type="RefSeq" id="WP_165009734.1">
    <property type="nucleotide sequence ID" value="NZ_CP064954.1"/>
</dbReference>
<gene>
    <name evidence="2" type="ORF">G7Y31_09120</name>
</gene>
<organism evidence="2 3">
    <name type="scientific">Corynebacterium lizhenjunii</name>
    <dbReference type="NCBI Taxonomy" id="2709394"/>
    <lineage>
        <taxon>Bacteria</taxon>
        <taxon>Bacillati</taxon>
        <taxon>Actinomycetota</taxon>
        <taxon>Actinomycetes</taxon>
        <taxon>Mycobacteriales</taxon>
        <taxon>Corynebacteriaceae</taxon>
        <taxon>Corynebacterium</taxon>
    </lineage>
</organism>
<dbReference type="EMBL" id="CP064954">
    <property type="protein sequence ID" value="QPK78698.1"/>
    <property type="molecule type" value="Genomic_DNA"/>
</dbReference>
<evidence type="ECO:0000313" key="3">
    <source>
        <dbReference type="Proteomes" id="UP000594681"/>
    </source>
</evidence>
<sequence length="362" mass="37411">MTDDIMARVAAANPVPELELTAEESARAQRSLERITGTERKPGRWLAAAAAAVLAVAVVVPVIGHQAPVATAVDVLQAAGEASANQPNATDTGVTNQEYLKRVDTDGTATVTTEYEVAGGQLRQDTASTGTLSPQLAALADGPAIALESLAAATTADALARLATGTYGSLGVGSLHLLLHPGLSSQQQRLVYENLAGAGGNELAHADRTGAPDEAVTVIRDEDQLSFTVLPSTGQLIHAHGLVGPGVTTTVEATAILGCVAVTGLEGPEDISLACADNNYLVTDLKWSRWGAETATATGKAFINDCDPFCAQGTMEEFPVTVTVRDLRTCGYNARLYSAVDVAFADPARNETFEVGCAPEVS</sequence>
<keyword evidence="3" id="KW-1185">Reference proteome</keyword>
<keyword evidence="1" id="KW-1133">Transmembrane helix</keyword>